<evidence type="ECO:0000256" key="1">
    <source>
        <dbReference type="SAM" id="MobiDB-lite"/>
    </source>
</evidence>
<accession>A0A0F9YJ31</accession>
<evidence type="ECO:0000313" key="4">
    <source>
        <dbReference type="EMBL" id="KKO04544.1"/>
    </source>
</evidence>
<keyword evidence="2" id="KW-1133">Transmembrane helix</keyword>
<evidence type="ECO:0000259" key="3">
    <source>
        <dbReference type="Pfam" id="PF11127"/>
    </source>
</evidence>
<feature type="compositionally biased region" description="Low complexity" evidence="1">
    <location>
        <begin position="67"/>
        <end position="76"/>
    </location>
</feature>
<reference evidence="4" key="1">
    <citation type="journal article" date="2015" name="Nature">
        <title>Complex archaea that bridge the gap between prokaryotes and eukaryotes.</title>
        <authorList>
            <person name="Spang A."/>
            <person name="Saw J.H."/>
            <person name="Jorgensen S.L."/>
            <person name="Zaremba-Niedzwiedzka K."/>
            <person name="Martijn J."/>
            <person name="Lind A.E."/>
            <person name="van Eijk R."/>
            <person name="Schleper C."/>
            <person name="Guy L."/>
            <person name="Ettema T.J."/>
        </authorList>
    </citation>
    <scope>NUCLEOTIDE SEQUENCE</scope>
</reference>
<keyword evidence="2" id="KW-0472">Membrane</keyword>
<name>A0A0F9YJ31_9ZZZZ</name>
<feature type="domain" description="Inner membrane protein YgaP-like transmembrane" evidence="3">
    <location>
        <begin position="5"/>
        <end position="67"/>
    </location>
</feature>
<dbReference type="InterPro" id="IPR021309">
    <property type="entry name" value="YgaP-like_TM"/>
</dbReference>
<keyword evidence="2" id="KW-0812">Transmembrane</keyword>
<dbReference type="EMBL" id="LAZR01000022">
    <property type="protein sequence ID" value="KKO04544.1"/>
    <property type="molecule type" value="Genomic_DNA"/>
</dbReference>
<gene>
    <name evidence="4" type="ORF">LCGC14_0083710</name>
</gene>
<organism evidence="4">
    <name type="scientific">marine sediment metagenome</name>
    <dbReference type="NCBI Taxonomy" id="412755"/>
    <lineage>
        <taxon>unclassified sequences</taxon>
        <taxon>metagenomes</taxon>
        <taxon>ecological metagenomes</taxon>
    </lineage>
</organism>
<feature type="transmembrane region" description="Helical" evidence="2">
    <location>
        <begin position="12"/>
        <end position="30"/>
    </location>
</feature>
<sequence>MFSSANVGTADRVIRILLGIALATYAYASLVSPWSWVAYAVAAILVLTALIRFCPAYALFGASTCSRSASGDAAKAPAPPSDRPSSRL</sequence>
<protein>
    <recommendedName>
        <fullName evidence="3">Inner membrane protein YgaP-like transmembrane domain-containing protein</fullName>
    </recommendedName>
</protein>
<dbReference type="AlphaFoldDB" id="A0A0F9YJ31"/>
<evidence type="ECO:0000256" key="2">
    <source>
        <dbReference type="SAM" id="Phobius"/>
    </source>
</evidence>
<dbReference type="Pfam" id="PF11127">
    <property type="entry name" value="YgaP-like_TM"/>
    <property type="match status" value="1"/>
</dbReference>
<feature type="transmembrane region" description="Helical" evidence="2">
    <location>
        <begin position="36"/>
        <end position="60"/>
    </location>
</feature>
<proteinExistence type="predicted"/>
<feature type="region of interest" description="Disordered" evidence="1">
    <location>
        <begin position="67"/>
        <end position="88"/>
    </location>
</feature>
<comment type="caution">
    <text evidence="4">The sequence shown here is derived from an EMBL/GenBank/DDBJ whole genome shotgun (WGS) entry which is preliminary data.</text>
</comment>